<evidence type="ECO:0000256" key="5">
    <source>
        <dbReference type="ARBA" id="ARBA00004692"/>
    </source>
</evidence>
<evidence type="ECO:0000256" key="16">
    <source>
        <dbReference type="ARBA" id="ARBA00029570"/>
    </source>
</evidence>
<comment type="pathway">
    <text evidence="6">Cofactor biosynthesis; adenosylcobalamin biosynthesis; adenosylcobalamin from cob(II)yrinate a,c-diamide: step 5/7.</text>
</comment>
<feature type="binding site" evidence="19">
    <location>
        <position position="84"/>
    </location>
    <ligand>
        <name>GTP</name>
        <dbReference type="ChEBI" id="CHEBI:37565"/>
    </ligand>
</feature>
<evidence type="ECO:0000256" key="10">
    <source>
        <dbReference type="ARBA" id="ARBA00022573"/>
    </source>
</evidence>
<feature type="active site" description="GMP-histidine intermediate" evidence="18">
    <location>
        <position position="50"/>
    </location>
</feature>
<comment type="caution">
    <text evidence="20">The sequence shown here is derived from an EMBL/GenBank/DDBJ whole genome shotgun (WGS) entry which is preliminary data.</text>
</comment>
<dbReference type="Pfam" id="PF02283">
    <property type="entry name" value="CobU"/>
    <property type="match status" value="1"/>
</dbReference>
<dbReference type="PANTHER" id="PTHR34848">
    <property type="match status" value="1"/>
</dbReference>
<dbReference type="GO" id="GO:0005525">
    <property type="term" value="F:GTP binding"/>
    <property type="evidence" value="ECO:0007669"/>
    <property type="project" value="UniProtKB-KW"/>
</dbReference>
<evidence type="ECO:0000256" key="3">
    <source>
        <dbReference type="ARBA" id="ARBA00001522"/>
    </source>
</evidence>
<keyword evidence="14" id="KW-0067">ATP-binding</keyword>
<comment type="catalytic activity">
    <reaction evidence="1">
        <text>adenosylcob(III)inamide + ATP = adenosylcob(III)inamide phosphate + ADP + H(+)</text>
        <dbReference type="Rhea" id="RHEA:15769"/>
        <dbReference type="ChEBI" id="CHEBI:2480"/>
        <dbReference type="ChEBI" id="CHEBI:15378"/>
        <dbReference type="ChEBI" id="CHEBI:30616"/>
        <dbReference type="ChEBI" id="CHEBI:58502"/>
        <dbReference type="ChEBI" id="CHEBI:456216"/>
        <dbReference type="EC" id="2.7.1.156"/>
    </reaction>
</comment>
<proteinExistence type="inferred from homology"/>
<dbReference type="InterPro" id="IPR027417">
    <property type="entry name" value="P-loop_NTPase"/>
</dbReference>
<dbReference type="GO" id="GO:0008820">
    <property type="term" value="F:cobinamide phosphate guanylyltransferase activity"/>
    <property type="evidence" value="ECO:0007669"/>
    <property type="project" value="UniProtKB-EC"/>
</dbReference>
<keyword evidence="20" id="KW-0548">Nucleotidyltransferase</keyword>
<dbReference type="SUPFAM" id="SSF52540">
    <property type="entry name" value="P-loop containing nucleoside triphosphate hydrolases"/>
    <property type="match status" value="1"/>
</dbReference>
<evidence type="ECO:0000256" key="2">
    <source>
        <dbReference type="ARBA" id="ARBA00000711"/>
    </source>
</evidence>
<sequence>MGKLIFITGGARSGKSTFAEQKAGELGDKVLYVATARRIDREMEQRIARHILRRPAGWETFEGYKNLDIELEGIIRDKSAVLLDCITILITNLMLDEGFDWDSFSREKAEEIEDTILHQIERLISLSKMSSVPFILVANEVGLGLVPPTAMGRDFRDIAGRMNQLIARTADEVYFCVSGIPMKIKG</sequence>
<dbReference type="Gene3D" id="3.40.50.300">
    <property type="entry name" value="P-loop containing nucleotide triphosphate hydrolases"/>
    <property type="match status" value="1"/>
</dbReference>
<keyword evidence="12 19" id="KW-0547">Nucleotide-binding</keyword>
<dbReference type="UniPathway" id="UPA00148">
    <property type="reaction ID" value="UER00236"/>
</dbReference>
<evidence type="ECO:0000256" key="14">
    <source>
        <dbReference type="ARBA" id="ARBA00022840"/>
    </source>
</evidence>
<evidence type="ECO:0000256" key="1">
    <source>
        <dbReference type="ARBA" id="ARBA00000312"/>
    </source>
</evidence>
<evidence type="ECO:0000313" key="20">
    <source>
        <dbReference type="EMBL" id="OPX43767.1"/>
    </source>
</evidence>
<evidence type="ECO:0000256" key="8">
    <source>
        <dbReference type="ARBA" id="ARBA00012016"/>
    </source>
</evidence>
<accession>A0A1V4SKJ7</accession>
<gene>
    <name evidence="20" type="primary">cobU</name>
    <name evidence="20" type="ORF">CLHUN_22470</name>
</gene>
<dbReference type="EC" id="2.7.7.62" evidence="9"/>
<evidence type="ECO:0000256" key="4">
    <source>
        <dbReference type="ARBA" id="ARBA00003889"/>
    </source>
</evidence>
<evidence type="ECO:0000256" key="12">
    <source>
        <dbReference type="ARBA" id="ARBA00022741"/>
    </source>
</evidence>
<keyword evidence="10" id="KW-0169">Cobalamin biosynthesis</keyword>
<evidence type="ECO:0000256" key="15">
    <source>
        <dbReference type="ARBA" id="ARBA00023134"/>
    </source>
</evidence>
<feature type="binding site" evidence="19">
    <location>
        <begin position="34"/>
        <end position="36"/>
    </location>
    <ligand>
        <name>GTP</name>
        <dbReference type="ChEBI" id="CHEBI:37565"/>
    </ligand>
</feature>
<dbReference type="PIRSF" id="PIRSF006135">
    <property type="entry name" value="CobU"/>
    <property type="match status" value="1"/>
</dbReference>
<dbReference type="CDD" id="cd00544">
    <property type="entry name" value="CobU"/>
    <property type="match status" value="1"/>
</dbReference>
<dbReference type="GO" id="GO:0009236">
    <property type="term" value="P:cobalamin biosynthetic process"/>
    <property type="evidence" value="ECO:0007669"/>
    <property type="project" value="UniProtKB-UniPathway"/>
</dbReference>
<protein>
    <recommendedName>
        <fullName evidence="16">Adenosylcobinamide kinase</fullName>
        <ecNumber evidence="8">2.7.1.156</ecNumber>
        <ecNumber evidence="9">2.7.7.62</ecNumber>
    </recommendedName>
    <alternativeName>
        <fullName evidence="17">Adenosylcobinamide-phosphate guanylyltransferase</fullName>
    </alternativeName>
</protein>
<dbReference type="InterPro" id="IPR003203">
    <property type="entry name" value="CobU/CobP"/>
</dbReference>
<dbReference type="GO" id="GO:0005524">
    <property type="term" value="F:ATP binding"/>
    <property type="evidence" value="ECO:0007669"/>
    <property type="project" value="UniProtKB-KW"/>
</dbReference>
<dbReference type="STRING" id="48256.CLHUN_22470"/>
<feature type="binding site" evidence="19">
    <location>
        <begin position="9"/>
        <end position="16"/>
    </location>
    <ligand>
        <name>GTP</name>
        <dbReference type="ChEBI" id="CHEBI:37565"/>
    </ligand>
</feature>
<keyword evidence="21" id="KW-1185">Reference proteome</keyword>
<dbReference type="EMBL" id="MZGX01000014">
    <property type="protein sequence ID" value="OPX43767.1"/>
    <property type="molecule type" value="Genomic_DNA"/>
</dbReference>
<comment type="catalytic activity">
    <reaction evidence="3">
        <text>adenosylcob(III)inamide + GTP = adenosylcob(III)inamide phosphate + GDP + H(+)</text>
        <dbReference type="Rhea" id="RHEA:15765"/>
        <dbReference type="ChEBI" id="CHEBI:2480"/>
        <dbReference type="ChEBI" id="CHEBI:15378"/>
        <dbReference type="ChEBI" id="CHEBI:37565"/>
        <dbReference type="ChEBI" id="CHEBI:58189"/>
        <dbReference type="ChEBI" id="CHEBI:58502"/>
        <dbReference type="EC" id="2.7.1.156"/>
    </reaction>
</comment>
<keyword evidence="11 20" id="KW-0808">Transferase</keyword>
<evidence type="ECO:0000256" key="13">
    <source>
        <dbReference type="ARBA" id="ARBA00022777"/>
    </source>
</evidence>
<evidence type="ECO:0000256" key="17">
    <source>
        <dbReference type="ARBA" id="ARBA00030571"/>
    </source>
</evidence>
<dbReference type="OrthoDB" id="9799422at2"/>
<dbReference type="NCBIfam" id="NF004469">
    <property type="entry name" value="PRK05800.1"/>
    <property type="match status" value="1"/>
</dbReference>
<comment type="pathway">
    <text evidence="5">Cofactor biosynthesis; adenosylcobalamin biosynthesis; adenosylcobalamin from cob(II)yrinate a,c-diamide: step 6/7.</text>
</comment>
<feature type="binding site" evidence="19">
    <location>
        <position position="62"/>
    </location>
    <ligand>
        <name>GTP</name>
        <dbReference type="ChEBI" id="CHEBI:37565"/>
    </ligand>
</feature>
<dbReference type="AlphaFoldDB" id="A0A1V4SKJ7"/>
<dbReference type="RefSeq" id="WP_080064686.1">
    <property type="nucleotide sequence ID" value="NZ_MZGX01000014.1"/>
</dbReference>
<dbReference type="GO" id="GO:0043752">
    <property type="term" value="F:adenosylcobinamide kinase activity"/>
    <property type="evidence" value="ECO:0007669"/>
    <property type="project" value="UniProtKB-EC"/>
</dbReference>
<organism evidence="20 21">
    <name type="scientific">Ruminiclostridium hungatei</name>
    <name type="common">Clostridium hungatei</name>
    <dbReference type="NCBI Taxonomy" id="48256"/>
    <lineage>
        <taxon>Bacteria</taxon>
        <taxon>Bacillati</taxon>
        <taxon>Bacillota</taxon>
        <taxon>Clostridia</taxon>
        <taxon>Eubacteriales</taxon>
        <taxon>Oscillospiraceae</taxon>
        <taxon>Ruminiclostridium</taxon>
    </lineage>
</organism>
<evidence type="ECO:0000313" key="21">
    <source>
        <dbReference type="Proteomes" id="UP000191554"/>
    </source>
</evidence>
<dbReference type="EC" id="2.7.1.156" evidence="8"/>
<dbReference type="Proteomes" id="UP000191554">
    <property type="component" value="Unassembled WGS sequence"/>
</dbReference>
<dbReference type="PANTHER" id="PTHR34848:SF1">
    <property type="entry name" value="BIFUNCTIONAL ADENOSYLCOBALAMIN BIOSYNTHESIS PROTEIN COBU"/>
    <property type="match status" value="1"/>
</dbReference>
<comment type="similarity">
    <text evidence="7">Belongs to the CobU/CobP family.</text>
</comment>
<evidence type="ECO:0000256" key="7">
    <source>
        <dbReference type="ARBA" id="ARBA00007490"/>
    </source>
</evidence>
<comment type="catalytic activity">
    <reaction evidence="2">
        <text>adenosylcob(III)inamide phosphate + GTP + H(+) = adenosylcob(III)inamide-GDP + diphosphate</text>
        <dbReference type="Rhea" id="RHEA:22712"/>
        <dbReference type="ChEBI" id="CHEBI:15378"/>
        <dbReference type="ChEBI" id="CHEBI:33019"/>
        <dbReference type="ChEBI" id="CHEBI:37565"/>
        <dbReference type="ChEBI" id="CHEBI:58502"/>
        <dbReference type="ChEBI" id="CHEBI:60487"/>
        <dbReference type="EC" id="2.7.7.62"/>
    </reaction>
</comment>
<keyword evidence="13" id="KW-0418">Kinase</keyword>
<reference evidence="20 21" key="1">
    <citation type="submission" date="2017-03" db="EMBL/GenBank/DDBJ databases">
        <title>Genome sequence of Clostridium hungatei DSM 14427.</title>
        <authorList>
            <person name="Poehlein A."/>
            <person name="Daniel R."/>
        </authorList>
    </citation>
    <scope>NUCLEOTIDE SEQUENCE [LARGE SCALE GENOMIC DNA]</scope>
    <source>
        <strain evidence="20 21">DSM 14427</strain>
    </source>
</reference>
<keyword evidence="15 19" id="KW-0342">GTP-binding</keyword>
<comment type="function">
    <text evidence="4">Catalyzes ATP-dependent phosphorylation of adenosylcobinamide and addition of GMP to adenosylcobinamide phosphate.</text>
</comment>
<name>A0A1V4SKJ7_RUMHU</name>
<evidence type="ECO:0000256" key="6">
    <source>
        <dbReference type="ARBA" id="ARBA00005159"/>
    </source>
</evidence>
<evidence type="ECO:0000256" key="19">
    <source>
        <dbReference type="PIRSR" id="PIRSR006135-2"/>
    </source>
</evidence>
<evidence type="ECO:0000256" key="18">
    <source>
        <dbReference type="PIRSR" id="PIRSR006135-1"/>
    </source>
</evidence>
<evidence type="ECO:0000256" key="11">
    <source>
        <dbReference type="ARBA" id="ARBA00022679"/>
    </source>
</evidence>
<evidence type="ECO:0000256" key="9">
    <source>
        <dbReference type="ARBA" id="ARBA00012523"/>
    </source>
</evidence>